<accession>A0A0S2I028</accession>
<dbReference type="AlphaFoldDB" id="A0A0S2I028"/>
<keyword evidence="2" id="KW-1185">Reference proteome</keyword>
<name>A0A0S2I028_9BACT</name>
<dbReference type="EMBL" id="CP013118">
    <property type="protein sequence ID" value="ALO15679.1"/>
    <property type="molecule type" value="Genomic_DNA"/>
</dbReference>
<sequence length="43" mass="4944">MSKKACKDKKVKVKPDKGKFVCEKCSKYAKKKKHLCKPEKMAS</sequence>
<evidence type="ECO:0000313" key="2">
    <source>
        <dbReference type="Proteomes" id="UP000064893"/>
    </source>
</evidence>
<gene>
    <name evidence="1" type="ORF">L21SP5_02040</name>
</gene>
<dbReference type="Proteomes" id="UP000064893">
    <property type="component" value="Chromosome"/>
</dbReference>
<organism evidence="1 2">
    <name type="scientific">Salinivirga cyanobacteriivorans</name>
    <dbReference type="NCBI Taxonomy" id="1307839"/>
    <lineage>
        <taxon>Bacteria</taxon>
        <taxon>Pseudomonadati</taxon>
        <taxon>Bacteroidota</taxon>
        <taxon>Bacteroidia</taxon>
        <taxon>Bacteroidales</taxon>
        <taxon>Salinivirgaceae</taxon>
        <taxon>Salinivirga</taxon>
    </lineage>
</organism>
<protein>
    <submittedName>
        <fullName evidence="1">Uncharacterized protein</fullName>
    </submittedName>
</protein>
<dbReference type="KEGG" id="blq:L21SP5_02040"/>
<proteinExistence type="predicted"/>
<reference evidence="1 2" key="1">
    <citation type="submission" date="2015-11" db="EMBL/GenBank/DDBJ databases">
        <title>Description and complete genome sequence of a novel strain predominating in hypersaline microbial mats and representing a new family of the Bacteriodetes phylum.</title>
        <authorList>
            <person name="Spring S."/>
            <person name="Bunk B."/>
            <person name="Sproer C."/>
            <person name="Klenk H.-P."/>
        </authorList>
    </citation>
    <scope>NUCLEOTIDE SEQUENCE [LARGE SCALE GENOMIC DNA]</scope>
    <source>
        <strain evidence="1 2">L21-Spi-D4</strain>
    </source>
</reference>
<evidence type="ECO:0000313" key="1">
    <source>
        <dbReference type="EMBL" id="ALO15679.1"/>
    </source>
</evidence>